<feature type="transmembrane region" description="Helical" evidence="8">
    <location>
        <begin position="251"/>
        <end position="269"/>
    </location>
</feature>
<dbReference type="SUPFAM" id="SSF56784">
    <property type="entry name" value="HAD-like"/>
    <property type="match status" value="1"/>
</dbReference>
<feature type="transmembrane region" description="Helical" evidence="8">
    <location>
        <begin position="281"/>
        <end position="308"/>
    </location>
</feature>
<dbReference type="OrthoDB" id="1521937at2"/>
<dbReference type="Pfam" id="PF13246">
    <property type="entry name" value="Cation_ATPase"/>
    <property type="match status" value="1"/>
</dbReference>
<keyword evidence="2 8" id="KW-0812">Transmembrane</keyword>
<dbReference type="Pfam" id="PF00689">
    <property type="entry name" value="Cation_ATPase_C"/>
    <property type="match status" value="1"/>
</dbReference>
<feature type="transmembrane region" description="Helical" evidence="8">
    <location>
        <begin position="87"/>
        <end position="108"/>
    </location>
</feature>
<dbReference type="Gene3D" id="1.20.1110.10">
    <property type="entry name" value="Calcium-transporting ATPase, transmembrane domain"/>
    <property type="match status" value="1"/>
</dbReference>
<evidence type="ECO:0000256" key="7">
    <source>
        <dbReference type="ARBA" id="ARBA00023136"/>
    </source>
</evidence>
<feature type="transmembrane region" description="Helical" evidence="8">
    <location>
        <begin position="864"/>
        <end position="885"/>
    </location>
</feature>
<dbReference type="Gene3D" id="3.40.1110.10">
    <property type="entry name" value="Calcium-transporting ATPase, cytoplasmic domain N"/>
    <property type="match status" value="1"/>
</dbReference>
<keyword evidence="7 8" id="KW-0472">Membrane</keyword>
<dbReference type="EMBL" id="VORW01000002">
    <property type="protein sequence ID" value="TXE13700.1"/>
    <property type="molecule type" value="Genomic_DNA"/>
</dbReference>
<dbReference type="InterPro" id="IPR036412">
    <property type="entry name" value="HAD-like_sf"/>
</dbReference>
<protein>
    <submittedName>
        <fullName evidence="10">Cation-translocating P-type ATPase</fullName>
    </submittedName>
</protein>
<dbReference type="NCBIfam" id="TIGR01494">
    <property type="entry name" value="ATPase_P-type"/>
    <property type="match status" value="2"/>
</dbReference>
<dbReference type="Gene3D" id="3.40.50.1000">
    <property type="entry name" value="HAD superfamily/HAD-like"/>
    <property type="match status" value="1"/>
</dbReference>
<feature type="transmembrane region" description="Helical" evidence="8">
    <location>
        <begin position="759"/>
        <end position="780"/>
    </location>
</feature>
<dbReference type="SUPFAM" id="SSF81660">
    <property type="entry name" value="Metal cation-transporting ATPase, ATP-binding domain N"/>
    <property type="match status" value="1"/>
</dbReference>
<dbReference type="Proteomes" id="UP000321935">
    <property type="component" value="Unassembled WGS sequence"/>
</dbReference>
<dbReference type="InterPro" id="IPR023299">
    <property type="entry name" value="ATPase_P-typ_cyto_dom_N"/>
</dbReference>
<dbReference type="GO" id="GO:0016887">
    <property type="term" value="F:ATP hydrolysis activity"/>
    <property type="evidence" value="ECO:0007669"/>
    <property type="project" value="InterPro"/>
</dbReference>
<dbReference type="InterPro" id="IPR018303">
    <property type="entry name" value="ATPase_P-typ_P_site"/>
</dbReference>
<dbReference type="SFLD" id="SFLDG00002">
    <property type="entry name" value="C1.7:_P-type_atpase_like"/>
    <property type="match status" value="1"/>
</dbReference>
<reference evidence="10 11" key="1">
    <citation type="submission" date="2019-08" db="EMBL/GenBank/DDBJ databases">
        <title>Genomes sequence of Algoriphagus aquimarinus ACAM450.</title>
        <authorList>
            <person name="Bowman J.P."/>
        </authorList>
    </citation>
    <scope>NUCLEOTIDE SEQUENCE [LARGE SCALE GENOMIC DNA]</scope>
    <source>
        <strain evidence="10 11">ACAM 450</strain>
    </source>
</reference>
<dbReference type="InterPro" id="IPR008250">
    <property type="entry name" value="ATPase_P-typ_transduc_dom_A_sf"/>
</dbReference>
<evidence type="ECO:0000256" key="2">
    <source>
        <dbReference type="ARBA" id="ARBA00022692"/>
    </source>
</evidence>
<dbReference type="SUPFAM" id="SSF81653">
    <property type="entry name" value="Calcium ATPase, transduction domain A"/>
    <property type="match status" value="1"/>
</dbReference>
<evidence type="ECO:0000313" key="11">
    <source>
        <dbReference type="Proteomes" id="UP000321935"/>
    </source>
</evidence>
<dbReference type="InterPro" id="IPR044492">
    <property type="entry name" value="P_typ_ATPase_HD_dom"/>
</dbReference>
<gene>
    <name evidence="10" type="ORF">ESV85_06955</name>
</gene>
<dbReference type="InterPro" id="IPR059000">
    <property type="entry name" value="ATPase_P-type_domA"/>
</dbReference>
<comment type="caution">
    <text evidence="10">The sequence shown here is derived from an EMBL/GenBank/DDBJ whole genome shotgun (WGS) entry which is preliminary data.</text>
</comment>
<evidence type="ECO:0000256" key="4">
    <source>
        <dbReference type="ARBA" id="ARBA00022840"/>
    </source>
</evidence>
<dbReference type="Pfam" id="PF00690">
    <property type="entry name" value="Cation_ATPase_N"/>
    <property type="match status" value="1"/>
</dbReference>
<dbReference type="PRINTS" id="PR00120">
    <property type="entry name" value="HATPASE"/>
</dbReference>
<dbReference type="PROSITE" id="PS00154">
    <property type="entry name" value="ATPASE_E1_E2"/>
    <property type="match status" value="1"/>
</dbReference>
<evidence type="ECO:0000313" key="10">
    <source>
        <dbReference type="EMBL" id="TXE13700.1"/>
    </source>
</evidence>
<evidence type="ECO:0000256" key="3">
    <source>
        <dbReference type="ARBA" id="ARBA00022741"/>
    </source>
</evidence>
<dbReference type="SFLD" id="SFLDF00027">
    <property type="entry name" value="p-type_atpase"/>
    <property type="match status" value="1"/>
</dbReference>
<evidence type="ECO:0000256" key="1">
    <source>
        <dbReference type="ARBA" id="ARBA00004141"/>
    </source>
</evidence>
<dbReference type="GO" id="GO:0016020">
    <property type="term" value="C:membrane"/>
    <property type="evidence" value="ECO:0007669"/>
    <property type="project" value="UniProtKB-SubCell"/>
</dbReference>
<feature type="transmembrane region" description="Helical" evidence="8">
    <location>
        <begin position="688"/>
        <end position="710"/>
    </location>
</feature>
<dbReference type="AlphaFoldDB" id="A0A5C7AY05"/>
<dbReference type="InterPro" id="IPR001757">
    <property type="entry name" value="P_typ_ATPase"/>
</dbReference>
<evidence type="ECO:0000256" key="5">
    <source>
        <dbReference type="ARBA" id="ARBA00022967"/>
    </source>
</evidence>
<dbReference type="SUPFAM" id="SSF81665">
    <property type="entry name" value="Calcium ATPase, transmembrane domain M"/>
    <property type="match status" value="1"/>
</dbReference>
<accession>A0A5C7AY05</accession>
<keyword evidence="4" id="KW-0067">ATP-binding</keyword>
<evidence type="ECO:0000256" key="8">
    <source>
        <dbReference type="SAM" id="Phobius"/>
    </source>
</evidence>
<name>A0A5C7AY05_9BACT</name>
<dbReference type="InterPro" id="IPR023214">
    <property type="entry name" value="HAD_sf"/>
</dbReference>
<comment type="subcellular location">
    <subcellularLocation>
        <location evidence="1">Membrane</location>
        <topology evidence="1">Multi-pass membrane protein</topology>
    </subcellularLocation>
</comment>
<dbReference type="PRINTS" id="PR00119">
    <property type="entry name" value="CATATPASE"/>
</dbReference>
<keyword evidence="5" id="KW-1278">Translocase</keyword>
<evidence type="ECO:0000259" key="9">
    <source>
        <dbReference type="SMART" id="SM00831"/>
    </source>
</evidence>
<evidence type="ECO:0000256" key="6">
    <source>
        <dbReference type="ARBA" id="ARBA00022989"/>
    </source>
</evidence>
<dbReference type="InterPro" id="IPR023298">
    <property type="entry name" value="ATPase_P-typ_TM_dom_sf"/>
</dbReference>
<dbReference type="FunFam" id="3.40.50.1000:FF:000083">
    <property type="entry name" value="Sodium/potassium-transporting ATPase subunit alpha"/>
    <property type="match status" value="1"/>
</dbReference>
<dbReference type="PANTHER" id="PTHR42861">
    <property type="entry name" value="CALCIUM-TRANSPORTING ATPASE"/>
    <property type="match status" value="1"/>
</dbReference>
<dbReference type="Gene3D" id="2.70.150.10">
    <property type="entry name" value="Calcium-transporting ATPase, cytoplasmic transduction domain A"/>
    <property type="match status" value="1"/>
</dbReference>
<feature type="domain" description="Cation-transporting P-type ATPase N-terminal" evidence="9">
    <location>
        <begin position="9"/>
        <end position="83"/>
    </location>
</feature>
<keyword evidence="3" id="KW-0547">Nucleotide-binding</keyword>
<organism evidence="10 11">
    <name type="scientific">Algoriphagus aquimarinus</name>
    <dbReference type="NCBI Taxonomy" id="237018"/>
    <lineage>
        <taxon>Bacteria</taxon>
        <taxon>Pseudomonadati</taxon>
        <taxon>Bacteroidota</taxon>
        <taxon>Cytophagia</taxon>
        <taxon>Cytophagales</taxon>
        <taxon>Cyclobacteriaceae</taxon>
        <taxon>Algoriphagus</taxon>
    </lineage>
</organism>
<dbReference type="InterPro" id="IPR006068">
    <property type="entry name" value="ATPase_P-typ_cation-transptr_C"/>
</dbReference>
<dbReference type="SFLD" id="SFLDS00003">
    <property type="entry name" value="Haloacid_Dehalogenase"/>
    <property type="match status" value="1"/>
</dbReference>
<feature type="transmembrane region" description="Helical" evidence="8">
    <location>
        <begin position="830"/>
        <end position="849"/>
    </location>
</feature>
<dbReference type="GO" id="GO:0005524">
    <property type="term" value="F:ATP binding"/>
    <property type="evidence" value="ECO:0007669"/>
    <property type="project" value="UniProtKB-KW"/>
</dbReference>
<proteinExistence type="predicted"/>
<dbReference type="RefSeq" id="WP_146916028.1">
    <property type="nucleotide sequence ID" value="NZ_VORW01000002.1"/>
</dbReference>
<feature type="transmembrane region" description="Helical" evidence="8">
    <location>
        <begin position="58"/>
        <end position="81"/>
    </location>
</feature>
<keyword evidence="6 8" id="KW-1133">Transmembrane helix</keyword>
<feature type="transmembrane region" description="Helical" evidence="8">
    <location>
        <begin position="716"/>
        <end position="738"/>
    </location>
</feature>
<dbReference type="SMART" id="SM00831">
    <property type="entry name" value="Cation_ATPase_N"/>
    <property type="match status" value="1"/>
</dbReference>
<dbReference type="InterPro" id="IPR004014">
    <property type="entry name" value="ATPase_P-typ_cation-transptr_N"/>
</dbReference>
<feature type="transmembrane region" description="Helical" evidence="8">
    <location>
        <begin position="792"/>
        <end position="810"/>
    </location>
</feature>
<dbReference type="Pfam" id="PF00122">
    <property type="entry name" value="E1-E2_ATPase"/>
    <property type="match status" value="1"/>
</dbReference>
<sequence>MNIKYPLENVQTLSVKEIVTSFQTDSDNGLTMSEATNRTKVFGTNIYQIQKEKSIWHILLQQFISPIVYLLVFGAAVSLFFNDYLDAIAIGVVIFINALIGFLMEMQARSSMHALRKMDVIKSKVIRQGKVMDIAADKLTPGDVIMLEAGDVIPADGRLIEANHLQCDESSLTGESLPTVKNTDELTKDVPLGDRINMVFKGASVMNGNGKAVITGIAQHTQLGSITSLVESSASSATPLDKKLNALSKKLIWITLGMTLIFSTTGIIQGKAWKSILETSIALAVAAIPEGLPIVATIALAYGMLLMAKRNAIVKKLSAVETLGSTSVILTDKTGTLTENKISVEMLSFPGEQVQVKIENSELRFDDGQIERSKENFEKLILIGTLCNDANAETEKKKATGDPIEIALLHLTAASEANAETLNNEYERLNEVPFNSVTKIMGTLHQGPDKNFVAAKGSVEDMLVKCSKVQSGTSITDLTSTEKSNILAESEKMSANGLRVLAFAYKEGTFQDENYLSDLIYVGMIGFLDPPRLDIKETILSCRKAGIRVVMITGDHPLTALNIAKRTGLVEQDEEQVITGKDLPAMDKLTEEWKKKILSTSVFARTTPKQKLEIEDVYQKAGNIVAMTGDGVNDAPALKKADVGIAMGLRGTAVAKETASIVLKDDSFTSITAAIAHGREIFQNIQKFVIYLVSCNMSEILIVTALGLFVPAATLIPLQILFLNIVTDVFPALALGLGRGDLTVMQRPPRGFKENIISTRDWIVISAYALTLTLSVILAVLYTKHFITEDEIVLNNMAFITLTFAQLFHVFNMSSLHSKLIVNEITTNKFVWFALLLCVGLLALVFIVPELRLVLKLNVLSPQLWIVAIIAGVLPLIGIQIYMSIWKKIQSHKSSA</sequence>